<dbReference type="EMBL" id="JACJPY010000018">
    <property type="protein sequence ID" value="MBD2150069.1"/>
    <property type="molecule type" value="Genomic_DNA"/>
</dbReference>
<evidence type="ECO:0000313" key="1">
    <source>
        <dbReference type="EMBL" id="MBD2150069.1"/>
    </source>
</evidence>
<name>A0A926URT7_9CYAN</name>
<reference evidence="1" key="2">
    <citation type="submission" date="2020-08" db="EMBL/GenBank/DDBJ databases">
        <authorList>
            <person name="Chen M."/>
            <person name="Teng W."/>
            <person name="Zhao L."/>
            <person name="Hu C."/>
            <person name="Zhou Y."/>
            <person name="Han B."/>
            <person name="Song L."/>
            <person name="Shu W."/>
        </authorList>
    </citation>
    <scope>NUCLEOTIDE SEQUENCE</scope>
    <source>
        <strain evidence="1">FACHB-1277</strain>
    </source>
</reference>
<reference evidence="1" key="1">
    <citation type="journal article" date="2015" name="ISME J.">
        <title>Draft Genome Sequence of Streptomyces incarnatus NRRL8089, which Produces the Nucleoside Antibiotic Sinefungin.</title>
        <authorList>
            <person name="Oshima K."/>
            <person name="Hattori M."/>
            <person name="Shimizu H."/>
            <person name="Fukuda K."/>
            <person name="Nemoto M."/>
            <person name="Inagaki K."/>
            <person name="Tamura T."/>
        </authorList>
    </citation>
    <scope>NUCLEOTIDE SEQUENCE</scope>
    <source>
        <strain evidence="1">FACHB-1277</strain>
    </source>
</reference>
<dbReference type="Proteomes" id="UP000631421">
    <property type="component" value="Unassembled WGS sequence"/>
</dbReference>
<sequence>MNKTLKNYHFSLDYPDVSGAELLEVLAIRDQIATLESAFSSEEQKILFEADRKLIANAVVFCQEISHFVNLYEHRKKNNISPQKWWWYLDVLVNVHEHLIPVAA</sequence>
<evidence type="ECO:0000313" key="2">
    <source>
        <dbReference type="Proteomes" id="UP000631421"/>
    </source>
</evidence>
<accession>A0A926URT7</accession>
<gene>
    <name evidence="1" type="ORF">H6F44_08025</name>
</gene>
<dbReference type="RefSeq" id="WP_190350437.1">
    <property type="nucleotide sequence ID" value="NZ_JACJPY010000018.1"/>
</dbReference>
<proteinExistence type="predicted"/>
<protein>
    <submittedName>
        <fullName evidence="1">Uncharacterized protein</fullName>
    </submittedName>
</protein>
<organism evidence="1 2">
    <name type="scientific">Pseudanabaena cinerea FACHB-1277</name>
    <dbReference type="NCBI Taxonomy" id="2949581"/>
    <lineage>
        <taxon>Bacteria</taxon>
        <taxon>Bacillati</taxon>
        <taxon>Cyanobacteriota</taxon>
        <taxon>Cyanophyceae</taxon>
        <taxon>Pseudanabaenales</taxon>
        <taxon>Pseudanabaenaceae</taxon>
        <taxon>Pseudanabaena</taxon>
        <taxon>Pseudanabaena cinerea</taxon>
    </lineage>
</organism>
<dbReference type="AlphaFoldDB" id="A0A926URT7"/>
<keyword evidence="2" id="KW-1185">Reference proteome</keyword>
<comment type="caution">
    <text evidence="1">The sequence shown here is derived from an EMBL/GenBank/DDBJ whole genome shotgun (WGS) entry which is preliminary data.</text>
</comment>